<keyword evidence="3" id="KW-1185">Reference proteome</keyword>
<feature type="transmembrane region" description="Helical" evidence="1">
    <location>
        <begin position="108"/>
        <end position="125"/>
    </location>
</feature>
<feature type="transmembrane region" description="Helical" evidence="1">
    <location>
        <begin position="131"/>
        <end position="150"/>
    </location>
</feature>
<evidence type="ECO:0000313" key="2">
    <source>
        <dbReference type="EMBL" id="PWC06462.1"/>
    </source>
</evidence>
<keyword evidence="1" id="KW-1133">Transmembrane helix</keyword>
<evidence type="ECO:0008006" key="4">
    <source>
        <dbReference type="Google" id="ProtNLM"/>
    </source>
</evidence>
<sequence length="237" mass="25063">MMKTDNDAWLDQFVLELRLLDVSGADIGDAVATAQEFLADSNQTATDAFGPAREYARSLDLPPVAGARADITRAIMTGIVSLVGFFAVIFAAPAALAGDAVEVRLSQLTLVALALALLSLAPRLFQLIARIGTWKLVVAGMLLFGLQVALDLTLRHIVLFELPGLPVALVGGGVLLGVALWETIRERGESDPVRAPMEAPVVATGWSRIVSVLPNWILVVAALFFVAVDALLLRGAA</sequence>
<accession>A0A2U1TC40</accession>
<keyword evidence="1" id="KW-0472">Membrane</keyword>
<keyword evidence="1" id="KW-0812">Transmembrane</keyword>
<comment type="caution">
    <text evidence="2">The sequence shown here is derived from an EMBL/GenBank/DDBJ whole genome shotgun (WGS) entry which is preliminary data.</text>
</comment>
<feature type="transmembrane region" description="Helical" evidence="1">
    <location>
        <begin position="216"/>
        <end position="233"/>
    </location>
</feature>
<dbReference type="EMBL" id="QEFB01000013">
    <property type="protein sequence ID" value="PWC06462.1"/>
    <property type="molecule type" value="Genomic_DNA"/>
</dbReference>
<reference evidence="3" key="1">
    <citation type="submission" date="2018-04" db="EMBL/GenBank/DDBJ databases">
        <authorList>
            <person name="Liu S."/>
            <person name="Wang Z."/>
            <person name="Li J."/>
        </authorList>
    </citation>
    <scope>NUCLEOTIDE SEQUENCE [LARGE SCALE GENOMIC DNA]</scope>
    <source>
        <strain evidence="3">622</strain>
    </source>
</reference>
<dbReference type="AlphaFoldDB" id="A0A2U1TC40"/>
<dbReference type="RefSeq" id="WP_108963448.1">
    <property type="nucleotide sequence ID" value="NZ_QEFB01000013.1"/>
</dbReference>
<feature type="transmembrane region" description="Helical" evidence="1">
    <location>
        <begin position="74"/>
        <end position="96"/>
    </location>
</feature>
<organism evidence="2 3">
    <name type="scientific">Mycetocola zhujimingii</name>
    <dbReference type="NCBI Taxonomy" id="2079792"/>
    <lineage>
        <taxon>Bacteria</taxon>
        <taxon>Bacillati</taxon>
        <taxon>Actinomycetota</taxon>
        <taxon>Actinomycetes</taxon>
        <taxon>Micrococcales</taxon>
        <taxon>Microbacteriaceae</taxon>
        <taxon>Mycetocola</taxon>
    </lineage>
</organism>
<gene>
    <name evidence="2" type="ORF">DF223_12805</name>
</gene>
<feature type="transmembrane region" description="Helical" evidence="1">
    <location>
        <begin position="162"/>
        <end position="181"/>
    </location>
</feature>
<proteinExistence type="predicted"/>
<name>A0A2U1TC40_9MICO</name>
<dbReference type="Proteomes" id="UP000244962">
    <property type="component" value="Unassembled WGS sequence"/>
</dbReference>
<evidence type="ECO:0000313" key="3">
    <source>
        <dbReference type="Proteomes" id="UP000244962"/>
    </source>
</evidence>
<protein>
    <recommendedName>
        <fullName evidence="4">DUF1129 domain-containing protein</fullName>
    </recommendedName>
</protein>
<evidence type="ECO:0000256" key="1">
    <source>
        <dbReference type="SAM" id="Phobius"/>
    </source>
</evidence>